<feature type="domain" description="DUF58" evidence="2">
    <location>
        <begin position="197"/>
        <end position="373"/>
    </location>
</feature>
<dbReference type="PANTHER" id="PTHR33608:SF3">
    <property type="entry name" value="SLR2013 PROTEIN"/>
    <property type="match status" value="1"/>
</dbReference>
<evidence type="ECO:0000313" key="3">
    <source>
        <dbReference type="EMBL" id="QFQ12310.1"/>
    </source>
</evidence>
<proteinExistence type="predicted"/>
<keyword evidence="4" id="KW-1185">Reference proteome</keyword>
<keyword evidence="1" id="KW-0812">Transmembrane</keyword>
<keyword evidence="1" id="KW-1133">Transmembrane helix</keyword>
<gene>
    <name evidence="3" type="ORF">C7Y71_004380</name>
</gene>
<accession>A0A5P8E5X8</accession>
<evidence type="ECO:0000259" key="2">
    <source>
        <dbReference type="Pfam" id="PF01882"/>
    </source>
</evidence>
<dbReference type="OrthoDB" id="845740at2"/>
<dbReference type="InterPro" id="IPR002881">
    <property type="entry name" value="DUF58"/>
</dbReference>
<dbReference type="PANTHER" id="PTHR33608">
    <property type="entry name" value="BLL2464 PROTEIN"/>
    <property type="match status" value="1"/>
</dbReference>
<keyword evidence="1" id="KW-0472">Membrane</keyword>
<protein>
    <submittedName>
        <fullName evidence="3">DUF58 domain-containing protein</fullName>
    </submittedName>
</protein>
<dbReference type="Pfam" id="PF01882">
    <property type="entry name" value="DUF58"/>
    <property type="match status" value="1"/>
</dbReference>
<dbReference type="EMBL" id="CP033459">
    <property type="protein sequence ID" value="QFQ12310.1"/>
    <property type="molecule type" value="Genomic_DNA"/>
</dbReference>
<feature type="transmembrane region" description="Helical" evidence="1">
    <location>
        <begin position="31"/>
        <end position="53"/>
    </location>
</feature>
<reference evidence="3 4" key="1">
    <citation type="submission" date="2018-11" db="EMBL/GenBank/DDBJ databases">
        <authorList>
            <person name="Na S.W."/>
            <person name="Baik M."/>
        </authorList>
    </citation>
    <scope>NUCLEOTIDE SEQUENCE [LARGE SCALE GENOMIC DNA]</scope>
    <source>
        <strain evidence="3 4">E39</strain>
    </source>
</reference>
<sequence>MYLTPRFFALLAITALLAAVAYWLPALYPAAIIVLIALVALTIADAITAFAAIRVKARRTMPQLFCIGSKNKVSIEVESEARIKVHLRIQDELPPEMCYHDAQYDTSLSSRETATYNYTLEPKERGKFSYGDIIVFARTPLQLIERKIRIATDRAHIEVYPNFKRLEHVELAAISTTQHEGEKRQLRPIGQTDFEHIRDYVPGDEYRHINWKATARTGRLEVNTYQEQRAQNVMCIIDKGRTMQRTFNNMALLDHAINSTLALSYCVLKHHDMAGTMTFDAKIDTTVPPSQKKNQIKLILRSLYDQQVTYSESDFSPLPTHLDKALHSRSLVVLFTDFNTLNQMRRQLPYFRMIARKHCLLIVFFRDKEVEALADITPSNDKEYKQQAIAENFILQQQTIAAELRQNGIYSLHTTVKDMPANTVRTYLTMKQQGVI</sequence>
<dbReference type="KEGG" id="alq:C7Y71_004380"/>
<organism evidence="3 4">
    <name type="scientific">Pseudoprevotella muciniphila</name>
    <dbReference type="NCBI Taxonomy" id="2133944"/>
    <lineage>
        <taxon>Bacteria</taxon>
        <taxon>Pseudomonadati</taxon>
        <taxon>Bacteroidota</taxon>
        <taxon>Bacteroidia</taxon>
        <taxon>Bacteroidales</taxon>
        <taxon>Prevotellaceae</taxon>
        <taxon>Pseudoprevotella</taxon>
    </lineage>
</organism>
<evidence type="ECO:0000313" key="4">
    <source>
        <dbReference type="Proteomes" id="UP000249375"/>
    </source>
</evidence>
<dbReference type="RefSeq" id="WP_111898489.1">
    <property type="nucleotide sequence ID" value="NZ_CP033459.1"/>
</dbReference>
<name>A0A5P8E5X8_9BACT</name>
<evidence type="ECO:0000256" key="1">
    <source>
        <dbReference type="SAM" id="Phobius"/>
    </source>
</evidence>
<dbReference type="AlphaFoldDB" id="A0A5P8E5X8"/>
<dbReference type="Proteomes" id="UP000249375">
    <property type="component" value="Chromosome"/>
</dbReference>